<comment type="caution">
    <text evidence="13">The sequence shown here is derived from an EMBL/GenBank/DDBJ whole genome shotgun (WGS) entry which is preliminary data.</text>
</comment>
<feature type="transmembrane region" description="Helical" evidence="11">
    <location>
        <begin position="111"/>
        <end position="133"/>
    </location>
</feature>
<keyword evidence="14" id="KW-1185">Reference proteome</keyword>
<dbReference type="GO" id="GO:0006814">
    <property type="term" value="P:sodium ion transport"/>
    <property type="evidence" value="ECO:0007669"/>
    <property type="project" value="UniProtKB-KW"/>
</dbReference>
<dbReference type="GO" id="GO:0015297">
    <property type="term" value="F:antiporter activity"/>
    <property type="evidence" value="ECO:0007669"/>
    <property type="project" value="UniProtKB-KW"/>
</dbReference>
<feature type="transmembrane region" description="Helical" evidence="11">
    <location>
        <begin position="180"/>
        <end position="204"/>
    </location>
</feature>
<evidence type="ECO:0000256" key="10">
    <source>
        <dbReference type="ARBA" id="ARBA00023201"/>
    </source>
</evidence>
<keyword evidence="3" id="KW-0813">Transport</keyword>
<feature type="transmembrane region" description="Helical" evidence="11">
    <location>
        <begin position="210"/>
        <end position="229"/>
    </location>
</feature>
<evidence type="ECO:0000256" key="1">
    <source>
        <dbReference type="ARBA" id="ARBA00004141"/>
    </source>
</evidence>
<comment type="subcellular location">
    <subcellularLocation>
        <location evidence="1">Membrane</location>
        <topology evidence="1">Multi-pass membrane protein</topology>
    </subcellularLocation>
</comment>
<feature type="transmembrane region" description="Helical" evidence="11">
    <location>
        <begin position="47"/>
        <end position="70"/>
    </location>
</feature>
<evidence type="ECO:0000256" key="6">
    <source>
        <dbReference type="ARBA" id="ARBA00022989"/>
    </source>
</evidence>
<dbReference type="RefSeq" id="WP_261959840.1">
    <property type="nucleotide sequence ID" value="NZ_BAAAXA010000001.1"/>
</dbReference>
<gene>
    <name evidence="13" type="ORF">GCM10017581_090330</name>
</gene>
<evidence type="ECO:0000259" key="12">
    <source>
        <dbReference type="Pfam" id="PF00999"/>
    </source>
</evidence>
<dbReference type="InterPro" id="IPR038770">
    <property type="entry name" value="Na+/solute_symporter_sf"/>
</dbReference>
<dbReference type="InterPro" id="IPR006153">
    <property type="entry name" value="Cation/H_exchanger_TM"/>
</dbReference>
<comment type="similarity">
    <text evidence="2">Belongs to the monovalent cation:proton antiporter 2 (CPA2) transporter (TC 2.A.37) family.</text>
</comment>
<feature type="transmembrane region" description="Helical" evidence="11">
    <location>
        <begin position="295"/>
        <end position="315"/>
    </location>
</feature>
<evidence type="ECO:0000256" key="9">
    <source>
        <dbReference type="ARBA" id="ARBA00023136"/>
    </source>
</evidence>
<protein>
    <recommendedName>
        <fullName evidence="12">Cation/H+ exchanger transmembrane domain-containing protein</fullName>
    </recommendedName>
</protein>
<feature type="transmembrane region" description="Helical" evidence="11">
    <location>
        <begin position="82"/>
        <end position="99"/>
    </location>
</feature>
<name>A0A9W6KVE7_9ACTN</name>
<evidence type="ECO:0000313" key="13">
    <source>
        <dbReference type="EMBL" id="GLL07281.1"/>
    </source>
</evidence>
<evidence type="ECO:0000256" key="2">
    <source>
        <dbReference type="ARBA" id="ARBA00005551"/>
    </source>
</evidence>
<evidence type="ECO:0000256" key="8">
    <source>
        <dbReference type="ARBA" id="ARBA00023065"/>
    </source>
</evidence>
<evidence type="ECO:0000256" key="7">
    <source>
        <dbReference type="ARBA" id="ARBA00023053"/>
    </source>
</evidence>
<keyword evidence="5 11" id="KW-0812">Transmembrane</keyword>
<keyword evidence="4" id="KW-0050">Antiport</keyword>
<evidence type="ECO:0000256" key="11">
    <source>
        <dbReference type="SAM" id="Phobius"/>
    </source>
</evidence>
<evidence type="ECO:0000256" key="4">
    <source>
        <dbReference type="ARBA" id="ARBA00022449"/>
    </source>
</evidence>
<keyword evidence="10" id="KW-0739">Sodium transport</keyword>
<feature type="domain" description="Cation/H+ exchanger transmembrane" evidence="12">
    <location>
        <begin position="27"/>
        <end position="414"/>
    </location>
</feature>
<dbReference type="GO" id="GO:1902600">
    <property type="term" value="P:proton transmembrane transport"/>
    <property type="evidence" value="ECO:0007669"/>
    <property type="project" value="InterPro"/>
</dbReference>
<feature type="transmembrane region" description="Helical" evidence="11">
    <location>
        <begin position="12"/>
        <end position="35"/>
    </location>
</feature>
<dbReference type="Gene3D" id="1.20.1530.20">
    <property type="match status" value="1"/>
</dbReference>
<keyword evidence="7" id="KW-0915">Sodium</keyword>
<keyword evidence="8" id="KW-0406">Ion transport</keyword>
<keyword evidence="9 11" id="KW-0472">Membrane</keyword>
<feature type="transmembrane region" description="Helical" evidence="11">
    <location>
        <begin position="327"/>
        <end position="348"/>
    </location>
</feature>
<feature type="transmembrane region" description="Helical" evidence="11">
    <location>
        <begin position="250"/>
        <end position="283"/>
    </location>
</feature>
<evidence type="ECO:0000313" key="14">
    <source>
        <dbReference type="Proteomes" id="UP001143480"/>
    </source>
</evidence>
<organism evidence="13 14">
    <name type="scientific">Dactylosporangium matsuzakiense</name>
    <dbReference type="NCBI Taxonomy" id="53360"/>
    <lineage>
        <taxon>Bacteria</taxon>
        <taxon>Bacillati</taxon>
        <taxon>Actinomycetota</taxon>
        <taxon>Actinomycetes</taxon>
        <taxon>Micromonosporales</taxon>
        <taxon>Micromonosporaceae</taxon>
        <taxon>Dactylosporangium</taxon>
    </lineage>
</organism>
<evidence type="ECO:0000256" key="5">
    <source>
        <dbReference type="ARBA" id="ARBA00022692"/>
    </source>
</evidence>
<accession>A0A9W6KVE7</accession>
<reference evidence="13" key="2">
    <citation type="submission" date="2023-01" db="EMBL/GenBank/DDBJ databases">
        <authorList>
            <person name="Sun Q."/>
            <person name="Evtushenko L."/>
        </authorList>
    </citation>
    <scope>NUCLEOTIDE SEQUENCE</scope>
    <source>
        <strain evidence="13">VKM Ac-1321</strain>
    </source>
</reference>
<feature type="transmembrane region" description="Helical" evidence="11">
    <location>
        <begin position="390"/>
        <end position="410"/>
    </location>
</feature>
<keyword evidence="6 11" id="KW-1133">Transmembrane helix</keyword>
<reference evidence="13" key="1">
    <citation type="journal article" date="2014" name="Int. J. Syst. Evol. Microbiol.">
        <title>Complete genome sequence of Corynebacterium casei LMG S-19264T (=DSM 44701T), isolated from a smear-ripened cheese.</title>
        <authorList>
            <consortium name="US DOE Joint Genome Institute (JGI-PGF)"/>
            <person name="Walter F."/>
            <person name="Albersmeier A."/>
            <person name="Kalinowski J."/>
            <person name="Ruckert C."/>
        </authorList>
    </citation>
    <scope>NUCLEOTIDE SEQUENCE</scope>
    <source>
        <strain evidence="13">VKM Ac-1321</strain>
    </source>
</reference>
<dbReference type="PANTHER" id="PTHR43562">
    <property type="entry name" value="NAPA-TYPE SODIUM/HYDROGEN ANTIPORTER"/>
    <property type="match status" value="1"/>
</dbReference>
<evidence type="ECO:0000256" key="3">
    <source>
        <dbReference type="ARBA" id="ARBA00022448"/>
    </source>
</evidence>
<feature type="transmembrane region" description="Helical" evidence="11">
    <location>
        <begin position="145"/>
        <end position="168"/>
    </location>
</feature>
<dbReference type="GO" id="GO:0016020">
    <property type="term" value="C:membrane"/>
    <property type="evidence" value="ECO:0007669"/>
    <property type="project" value="UniProtKB-SubCell"/>
</dbReference>
<dbReference type="AlphaFoldDB" id="A0A9W6KVE7"/>
<sequence length="441" mass="45040">MTLAIAPALSQHQVLIFLLQLGTLLLVALCLGRLARRLGLPAVVGELTTGILLGPSVFGSASPGIAGWLLPADADQAHLLDAVSQLAVLLLVGIAGAHLDLKLIRRRQGVVTRVGAGGLLVPLALGIGAGWLLPGQLLGAKADRLTFALFLGVALCVSAIPVIAKTLSDMRLLHRDLGQLTLAVAAIDDVAGWFLLSLVSTMVLTGIGPGGIALSAALLIGFVVLAAVAGRPAVHLALRIAGRSEDPGPAAATAVVLIVLGAAAGQALGLEAVFGAFVVGILISGARPADRARLAPLRTISISVLAPIFLASAGLRIDLGALRDPGVLLAGMVMLLLATLGKFAGAYLGARLSRLNRWEGLALGAGLNARGVIEVVVATVGLRLGVLSTASYTIVVLIAVLTSVMAPPMLRWAMTRIEQSADERLRLAAWEAPALDVADGR</sequence>
<dbReference type="PANTHER" id="PTHR43562:SF3">
    <property type="entry name" value="SODIUM ION_PROTON EXCHANGER (EUROFUNG)"/>
    <property type="match status" value="1"/>
</dbReference>
<dbReference type="Proteomes" id="UP001143480">
    <property type="component" value="Unassembled WGS sequence"/>
</dbReference>
<dbReference type="Pfam" id="PF00999">
    <property type="entry name" value="Na_H_Exchanger"/>
    <property type="match status" value="1"/>
</dbReference>
<proteinExistence type="inferred from homology"/>
<dbReference type="EMBL" id="BSFP01000091">
    <property type="protein sequence ID" value="GLL07281.1"/>
    <property type="molecule type" value="Genomic_DNA"/>
</dbReference>